<dbReference type="Proteomes" id="UP001061862">
    <property type="component" value="Chromosome"/>
</dbReference>
<feature type="domain" description="YdhG-like" evidence="1">
    <location>
        <begin position="48"/>
        <end position="139"/>
    </location>
</feature>
<evidence type="ECO:0000313" key="3">
    <source>
        <dbReference type="Proteomes" id="UP001061862"/>
    </source>
</evidence>
<dbReference type="SUPFAM" id="SSF159888">
    <property type="entry name" value="YdhG-like"/>
    <property type="match status" value="1"/>
</dbReference>
<evidence type="ECO:0000259" key="1">
    <source>
        <dbReference type="Pfam" id="PF08818"/>
    </source>
</evidence>
<keyword evidence="3" id="KW-1185">Reference proteome</keyword>
<proteinExistence type="predicted"/>
<evidence type="ECO:0000313" key="2">
    <source>
        <dbReference type="EMBL" id="UXN71233.1"/>
    </source>
</evidence>
<dbReference type="RefSeq" id="WP_262170678.1">
    <property type="nucleotide sequence ID" value="NZ_CP104965.1"/>
</dbReference>
<gene>
    <name evidence="2" type="ORF">N8A98_08665</name>
</gene>
<name>A0ABY6CMJ0_9HYPH</name>
<dbReference type="EMBL" id="CP104965">
    <property type="protein sequence ID" value="UXN71233.1"/>
    <property type="molecule type" value="Genomic_DNA"/>
</dbReference>
<protein>
    <submittedName>
        <fullName evidence="2">DUF1801 domain-containing protein</fullName>
    </submittedName>
</protein>
<organism evidence="2 3">
    <name type="scientific">Devosia neptuniae</name>
    <dbReference type="NCBI Taxonomy" id="191302"/>
    <lineage>
        <taxon>Bacteria</taxon>
        <taxon>Pseudomonadati</taxon>
        <taxon>Pseudomonadota</taxon>
        <taxon>Alphaproteobacteria</taxon>
        <taxon>Hyphomicrobiales</taxon>
        <taxon>Devosiaceae</taxon>
        <taxon>Devosia</taxon>
    </lineage>
</organism>
<dbReference type="InterPro" id="IPR014922">
    <property type="entry name" value="YdhG-like"/>
</dbReference>
<dbReference type="Pfam" id="PF08818">
    <property type="entry name" value="DUF1801"/>
    <property type="match status" value="1"/>
</dbReference>
<sequence>MATSKKKVFSEAELEAMQDAKVERKKGKKADGEADLLAKVAEMGDSDRAIAERLHALVKQNGPELLPKTWYGMPAWANSAGKVVCFFTAAGKFDSRYASFGFNEAAKLDDGTMWPTAFAITKLTPADEDKLAALIKKAVG</sequence>
<reference evidence="2 3" key="1">
    <citation type="submission" date="2022-09" db="EMBL/GenBank/DDBJ databases">
        <title>Interaction between co-microsymbionts with complementary sets of symbiotic genes in legume-rhizobium systems.</title>
        <authorList>
            <person name="Safronova V."/>
            <person name="Sazanova A."/>
            <person name="Afonin A."/>
            <person name="Chirak E."/>
        </authorList>
    </citation>
    <scope>NUCLEOTIDE SEQUENCE [LARGE SCALE GENOMIC DNA]</scope>
    <source>
        <strain evidence="2 3">A18/4-1</strain>
    </source>
</reference>
<accession>A0ABY6CMJ0</accession>